<dbReference type="EMBL" id="JXTB01000020">
    <property type="protein sequence ID" value="PON76072.1"/>
    <property type="molecule type" value="Genomic_DNA"/>
</dbReference>
<dbReference type="Proteomes" id="UP000237105">
    <property type="component" value="Unassembled WGS sequence"/>
</dbReference>
<feature type="region of interest" description="Disordered" evidence="1">
    <location>
        <begin position="67"/>
        <end position="86"/>
    </location>
</feature>
<dbReference type="OrthoDB" id="10496414at2759"/>
<organism evidence="2 3">
    <name type="scientific">Parasponia andersonii</name>
    <name type="common">Sponia andersonii</name>
    <dbReference type="NCBI Taxonomy" id="3476"/>
    <lineage>
        <taxon>Eukaryota</taxon>
        <taxon>Viridiplantae</taxon>
        <taxon>Streptophyta</taxon>
        <taxon>Embryophyta</taxon>
        <taxon>Tracheophyta</taxon>
        <taxon>Spermatophyta</taxon>
        <taxon>Magnoliopsida</taxon>
        <taxon>eudicotyledons</taxon>
        <taxon>Gunneridae</taxon>
        <taxon>Pentapetalae</taxon>
        <taxon>rosids</taxon>
        <taxon>fabids</taxon>
        <taxon>Rosales</taxon>
        <taxon>Cannabaceae</taxon>
        <taxon>Parasponia</taxon>
    </lineage>
</organism>
<dbReference type="AlphaFoldDB" id="A0A2P5DS23"/>
<evidence type="ECO:0000313" key="2">
    <source>
        <dbReference type="EMBL" id="PON76072.1"/>
    </source>
</evidence>
<keyword evidence="3" id="KW-1185">Reference proteome</keyword>
<sequence>MKAGVKTSSTVALTRQRMGRSTDRCVGLLGGRRRESFEVANVRGGFDDDDHGDEMQDVLANIAGSVEMNPQPMGEESSDILFDHFE</sequence>
<protein>
    <submittedName>
        <fullName evidence="2">Uncharacterized protein</fullName>
    </submittedName>
</protein>
<comment type="caution">
    <text evidence="2">The sequence shown here is derived from an EMBL/GenBank/DDBJ whole genome shotgun (WGS) entry which is preliminary data.</text>
</comment>
<reference evidence="3" key="1">
    <citation type="submission" date="2016-06" db="EMBL/GenBank/DDBJ databases">
        <title>Parallel loss of symbiosis genes in relatives of nitrogen-fixing non-legume Parasponia.</title>
        <authorList>
            <person name="Van Velzen R."/>
            <person name="Holmer R."/>
            <person name="Bu F."/>
            <person name="Rutten L."/>
            <person name="Van Zeijl A."/>
            <person name="Liu W."/>
            <person name="Santuari L."/>
            <person name="Cao Q."/>
            <person name="Sharma T."/>
            <person name="Shen D."/>
            <person name="Roswanjaya Y."/>
            <person name="Wardhani T."/>
            <person name="Kalhor M.S."/>
            <person name="Jansen J."/>
            <person name="Van den Hoogen J."/>
            <person name="Gungor B."/>
            <person name="Hartog M."/>
            <person name="Hontelez J."/>
            <person name="Verver J."/>
            <person name="Yang W.-C."/>
            <person name="Schijlen E."/>
            <person name="Repin R."/>
            <person name="Schilthuizen M."/>
            <person name="Schranz E."/>
            <person name="Heidstra R."/>
            <person name="Miyata K."/>
            <person name="Fedorova E."/>
            <person name="Kohlen W."/>
            <person name="Bisseling T."/>
            <person name="Smit S."/>
            <person name="Geurts R."/>
        </authorList>
    </citation>
    <scope>NUCLEOTIDE SEQUENCE [LARGE SCALE GENOMIC DNA]</scope>
    <source>
        <strain evidence="3">cv. WU1-14</strain>
    </source>
</reference>
<gene>
    <name evidence="2" type="ORF">PanWU01x14_037880</name>
</gene>
<evidence type="ECO:0000313" key="3">
    <source>
        <dbReference type="Proteomes" id="UP000237105"/>
    </source>
</evidence>
<accession>A0A2P5DS23</accession>
<name>A0A2P5DS23_PARAD</name>
<proteinExistence type="predicted"/>
<evidence type="ECO:0000256" key="1">
    <source>
        <dbReference type="SAM" id="MobiDB-lite"/>
    </source>
</evidence>